<dbReference type="EMBL" id="FNEM01000003">
    <property type="protein sequence ID" value="SDI81095.1"/>
    <property type="molecule type" value="Genomic_DNA"/>
</dbReference>
<dbReference type="RefSeq" id="WP_090363060.1">
    <property type="nucleotide sequence ID" value="NZ_FNEM01000003.1"/>
</dbReference>
<organism evidence="2 3">
    <name type="scientific">Ferrimonas sediminum</name>
    <dbReference type="NCBI Taxonomy" id="718193"/>
    <lineage>
        <taxon>Bacteria</taxon>
        <taxon>Pseudomonadati</taxon>
        <taxon>Pseudomonadota</taxon>
        <taxon>Gammaproteobacteria</taxon>
        <taxon>Alteromonadales</taxon>
        <taxon>Ferrimonadaceae</taxon>
        <taxon>Ferrimonas</taxon>
    </lineage>
</organism>
<reference evidence="3" key="1">
    <citation type="submission" date="2016-10" db="EMBL/GenBank/DDBJ databases">
        <authorList>
            <person name="Varghese N."/>
            <person name="Submissions S."/>
        </authorList>
    </citation>
    <scope>NUCLEOTIDE SEQUENCE [LARGE SCALE GENOMIC DNA]</scope>
    <source>
        <strain evidence="3">DSM 23317</strain>
    </source>
</reference>
<evidence type="ECO:0000256" key="1">
    <source>
        <dbReference type="SAM" id="Phobius"/>
    </source>
</evidence>
<feature type="transmembrane region" description="Helical" evidence="1">
    <location>
        <begin position="72"/>
        <end position="98"/>
    </location>
</feature>
<keyword evidence="3" id="KW-1185">Reference proteome</keyword>
<dbReference type="Proteomes" id="UP000199527">
    <property type="component" value="Unassembled WGS sequence"/>
</dbReference>
<gene>
    <name evidence="2" type="ORF">SAMN04488540_103163</name>
</gene>
<evidence type="ECO:0000313" key="2">
    <source>
        <dbReference type="EMBL" id="SDI81095.1"/>
    </source>
</evidence>
<evidence type="ECO:0008006" key="4">
    <source>
        <dbReference type="Google" id="ProtNLM"/>
    </source>
</evidence>
<evidence type="ECO:0000313" key="3">
    <source>
        <dbReference type="Proteomes" id="UP000199527"/>
    </source>
</evidence>
<dbReference type="AlphaFoldDB" id="A0A1G8NLP2"/>
<name>A0A1G8NLP2_9GAMM</name>
<sequence>MSQQSEQLRQQEEQLRQEIRTLSDPQRQRYYAMERRLVKDPDTYAALNWCFVAGLHHFYLGRPGRGMFNLALMLLGILLLFVLPQPWGWGVIALVLLLELPQLFNAQNVVHHYNNEVMARCLRQVRARSD</sequence>
<feature type="transmembrane region" description="Helical" evidence="1">
    <location>
        <begin position="43"/>
        <end position="60"/>
    </location>
</feature>
<accession>A0A1G8NLP2</accession>
<keyword evidence="1" id="KW-0472">Membrane</keyword>
<keyword evidence="1" id="KW-1133">Transmembrane helix</keyword>
<keyword evidence="1" id="KW-0812">Transmembrane</keyword>
<protein>
    <recommendedName>
        <fullName evidence="4">TM2 domain-containing protein</fullName>
    </recommendedName>
</protein>
<proteinExistence type="predicted"/>
<dbReference type="OrthoDB" id="5768428at2"/>